<sequence>MATTSRTKNSAMGKEKRGTSPSLNSQTSSQRSSSRQGRSDNKEKPIPNYLKPTISSRPESQKLLKKNSADDKEKLLRRRSFDKPPSSSPRAHRGLTSPGQRDRSTGTSSPAPVVPRERKLIVRSSSFSGKSVVSSPKPVGNKDSKTPKGMKSQPVFSKVGKKGSIASPNRKDYCNAFAPSSSKASSQDSTETLDREDKEIVKVESEPEVNSYVTKSENGEESLLDAVDTEESNNGEVEKIKPSDMATCTSEDRSVHQAGKNEETDMEKTDTQREESAENYNLSKEEESCNGCPNEIVTEEVKAKAVTEIEEKDEDRKIENENTISAEEIGDEKKMEEKDEEAGSEGVKGKEGQELEIGDGDEGKVQERETANAAASETQGGKKESPTAYNDVIEETASKLLEKRKNKVKALVGAFETVIDYESGGSK</sequence>
<organism evidence="1 2">
    <name type="scientific">Melia azedarach</name>
    <name type="common">Chinaberry tree</name>
    <dbReference type="NCBI Taxonomy" id="155640"/>
    <lineage>
        <taxon>Eukaryota</taxon>
        <taxon>Viridiplantae</taxon>
        <taxon>Streptophyta</taxon>
        <taxon>Embryophyta</taxon>
        <taxon>Tracheophyta</taxon>
        <taxon>Spermatophyta</taxon>
        <taxon>Magnoliopsida</taxon>
        <taxon>eudicotyledons</taxon>
        <taxon>Gunneridae</taxon>
        <taxon>Pentapetalae</taxon>
        <taxon>rosids</taxon>
        <taxon>malvids</taxon>
        <taxon>Sapindales</taxon>
        <taxon>Meliaceae</taxon>
        <taxon>Melia</taxon>
    </lineage>
</organism>
<accession>A0ACC1X927</accession>
<proteinExistence type="predicted"/>
<keyword evidence="2" id="KW-1185">Reference proteome</keyword>
<gene>
    <name evidence="1" type="ORF">OWV82_017775</name>
</gene>
<reference evidence="1 2" key="1">
    <citation type="journal article" date="2023" name="Science">
        <title>Complex scaffold remodeling in plant triterpene biosynthesis.</title>
        <authorList>
            <person name="De La Pena R."/>
            <person name="Hodgson H."/>
            <person name="Liu J.C."/>
            <person name="Stephenson M.J."/>
            <person name="Martin A.C."/>
            <person name="Owen C."/>
            <person name="Harkess A."/>
            <person name="Leebens-Mack J."/>
            <person name="Jimenez L.E."/>
            <person name="Osbourn A."/>
            <person name="Sattely E.S."/>
        </authorList>
    </citation>
    <scope>NUCLEOTIDE SEQUENCE [LARGE SCALE GENOMIC DNA]</scope>
    <source>
        <strain evidence="2">cv. JPN11</strain>
        <tissue evidence="1">Leaf</tissue>
    </source>
</reference>
<comment type="caution">
    <text evidence="1">The sequence shown here is derived from an EMBL/GenBank/DDBJ whole genome shotgun (WGS) entry which is preliminary data.</text>
</comment>
<protein>
    <submittedName>
        <fullName evidence="1">Calmodulin binding protein</fullName>
    </submittedName>
</protein>
<dbReference type="Proteomes" id="UP001164539">
    <property type="component" value="Chromosome 10"/>
</dbReference>
<evidence type="ECO:0000313" key="2">
    <source>
        <dbReference type="Proteomes" id="UP001164539"/>
    </source>
</evidence>
<dbReference type="EMBL" id="CM051403">
    <property type="protein sequence ID" value="KAJ4707699.1"/>
    <property type="molecule type" value="Genomic_DNA"/>
</dbReference>
<name>A0ACC1X927_MELAZ</name>
<evidence type="ECO:0000313" key="1">
    <source>
        <dbReference type="EMBL" id="KAJ4707699.1"/>
    </source>
</evidence>